<gene>
    <name evidence="2" type="ORF">KI387_017262</name>
</gene>
<accession>A0AA38LF49</accession>
<organism evidence="2 3">
    <name type="scientific">Taxus chinensis</name>
    <name type="common">Chinese yew</name>
    <name type="synonym">Taxus wallichiana var. chinensis</name>
    <dbReference type="NCBI Taxonomy" id="29808"/>
    <lineage>
        <taxon>Eukaryota</taxon>
        <taxon>Viridiplantae</taxon>
        <taxon>Streptophyta</taxon>
        <taxon>Embryophyta</taxon>
        <taxon>Tracheophyta</taxon>
        <taxon>Spermatophyta</taxon>
        <taxon>Pinopsida</taxon>
        <taxon>Pinidae</taxon>
        <taxon>Conifers II</taxon>
        <taxon>Cupressales</taxon>
        <taxon>Taxaceae</taxon>
        <taxon>Taxus</taxon>
    </lineage>
</organism>
<dbReference type="Proteomes" id="UP000824469">
    <property type="component" value="Unassembled WGS sequence"/>
</dbReference>
<reference evidence="2 3" key="1">
    <citation type="journal article" date="2021" name="Nat. Plants">
        <title>The Taxus genome provides insights into paclitaxel biosynthesis.</title>
        <authorList>
            <person name="Xiong X."/>
            <person name="Gou J."/>
            <person name="Liao Q."/>
            <person name="Li Y."/>
            <person name="Zhou Q."/>
            <person name="Bi G."/>
            <person name="Li C."/>
            <person name="Du R."/>
            <person name="Wang X."/>
            <person name="Sun T."/>
            <person name="Guo L."/>
            <person name="Liang H."/>
            <person name="Lu P."/>
            <person name="Wu Y."/>
            <person name="Zhang Z."/>
            <person name="Ro D.K."/>
            <person name="Shang Y."/>
            <person name="Huang S."/>
            <person name="Yan J."/>
        </authorList>
    </citation>
    <scope>NUCLEOTIDE SEQUENCE [LARGE SCALE GENOMIC DNA]</scope>
    <source>
        <strain evidence="2">Ta-2019</strain>
    </source>
</reference>
<dbReference type="OMA" id="LTIHIEV"/>
<evidence type="ECO:0000259" key="1">
    <source>
        <dbReference type="Pfam" id="PF03732"/>
    </source>
</evidence>
<dbReference type="Pfam" id="PF03732">
    <property type="entry name" value="Retrotrans_gag"/>
    <property type="match status" value="1"/>
</dbReference>
<keyword evidence="3" id="KW-1185">Reference proteome</keyword>
<evidence type="ECO:0000313" key="2">
    <source>
        <dbReference type="EMBL" id="KAH9322623.1"/>
    </source>
</evidence>
<dbReference type="InterPro" id="IPR005162">
    <property type="entry name" value="Retrotrans_gag_dom"/>
</dbReference>
<feature type="non-terminal residue" evidence="2">
    <location>
        <position position="1"/>
    </location>
</feature>
<dbReference type="AlphaFoldDB" id="A0AA38LF49"/>
<proteinExistence type="predicted"/>
<evidence type="ECO:0000313" key="3">
    <source>
        <dbReference type="Proteomes" id="UP000824469"/>
    </source>
</evidence>
<protein>
    <recommendedName>
        <fullName evidence="1">Retrotransposon gag domain-containing protein</fullName>
    </recommendedName>
</protein>
<feature type="domain" description="Retrotransposon gag" evidence="1">
    <location>
        <begin position="6"/>
        <end position="49"/>
    </location>
</feature>
<sequence>TNLFKRLYYLRQKEMSVKEYTEEFYRLTIRLGHIEDDAEKVARYLNGLRLTIQDEIDILMPKSVEEAYRVALRAEEKLSRRYDQISRGR</sequence>
<comment type="caution">
    <text evidence="2">The sequence shown here is derived from an EMBL/GenBank/DDBJ whole genome shotgun (WGS) entry which is preliminary data.</text>
</comment>
<feature type="non-terminal residue" evidence="2">
    <location>
        <position position="89"/>
    </location>
</feature>
<dbReference type="EMBL" id="JAHRHJ020000003">
    <property type="protein sequence ID" value="KAH9322623.1"/>
    <property type="molecule type" value="Genomic_DNA"/>
</dbReference>
<name>A0AA38LF49_TAXCH</name>